<feature type="transmembrane region" description="Helical" evidence="9">
    <location>
        <begin position="1046"/>
        <end position="1067"/>
    </location>
</feature>
<feature type="transmembrane region" description="Helical" evidence="9">
    <location>
        <begin position="47"/>
        <end position="66"/>
    </location>
</feature>
<feature type="transmembrane region" description="Helical" evidence="9">
    <location>
        <begin position="1547"/>
        <end position="1565"/>
    </location>
</feature>
<feature type="transmembrane region" description="Helical" evidence="9">
    <location>
        <begin position="1761"/>
        <end position="1788"/>
    </location>
</feature>
<reference evidence="11 12" key="1">
    <citation type="journal article" date="2021" name="Sci. Rep.">
        <title>The genome of the diatom Chaetoceros tenuissimus carries an ancient integrated fragment of an extant virus.</title>
        <authorList>
            <person name="Hongo Y."/>
            <person name="Kimura K."/>
            <person name="Takaki Y."/>
            <person name="Yoshida Y."/>
            <person name="Baba S."/>
            <person name="Kobayashi G."/>
            <person name="Nagasaki K."/>
            <person name="Hano T."/>
            <person name="Tomaru Y."/>
        </authorList>
    </citation>
    <scope>NUCLEOTIDE SEQUENCE [LARGE SCALE GENOMIC DNA]</scope>
    <source>
        <strain evidence="11 12">NIES-3715</strain>
    </source>
</reference>
<dbReference type="SMART" id="SM00100">
    <property type="entry name" value="cNMP"/>
    <property type="match status" value="3"/>
</dbReference>
<evidence type="ECO:0000256" key="9">
    <source>
        <dbReference type="SAM" id="Phobius"/>
    </source>
</evidence>
<evidence type="ECO:0000256" key="1">
    <source>
        <dbReference type="ARBA" id="ARBA00004141"/>
    </source>
</evidence>
<name>A0AAD3H6L3_9STRA</name>
<keyword evidence="7" id="KW-1071">Ligand-gated ion channel</keyword>
<organism evidence="11 12">
    <name type="scientific">Chaetoceros tenuissimus</name>
    <dbReference type="NCBI Taxonomy" id="426638"/>
    <lineage>
        <taxon>Eukaryota</taxon>
        <taxon>Sar</taxon>
        <taxon>Stramenopiles</taxon>
        <taxon>Ochrophyta</taxon>
        <taxon>Bacillariophyta</taxon>
        <taxon>Coscinodiscophyceae</taxon>
        <taxon>Chaetocerotophycidae</taxon>
        <taxon>Chaetocerotales</taxon>
        <taxon>Chaetocerotaceae</taxon>
        <taxon>Chaetoceros</taxon>
    </lineage>
</organism>
<dbReference type="InterPro" id="IPR000595">
    <property type="entry name" value="cNMP-bd_dom"/>
</dbReference>
<dbReference type="Pfam" id="PF00027">
    <property type="entry name" value="cNMP_binding"/>
    <property type="match status" value="2"/>
</dbReference>
<sequence length="2213" mass="254854">MQTSWSERSLSIDPGDDRFQSLRNTTKQNGWAQRLSYYLMPNSKFRLIWELFIFVVIWYNSVMTPLRLFILKERTPKALMSADVALDIIFVVDTLLHFFRPYIDKDTGQVVTNLKKIRSKYAASMAFYMNVLACIPILKTPLAPLLNDETNVALSTNFNILRMIRILHFPEQFEELKSFLSRKVPVNESSFRMGIILFFTQLLMCMLASVYFGLSSTKVDDMCPGPDKFAETVLEEEMWIAMDELIVNTMDPQICNTTESNYMECKDCPQFLFFLRSVYFLMQTLFTIGYGDSVVPSRSVIEVTMACVFMIFGVFGYGLIIANMTSVLSNIDVVRMRFRHEMDNLNRWLTFRAVPESLRQRVEMLFSYIERTQHGMLDENLFEGLPSQLRREMNESNMALLEKVPFFDPEFRSKEFVSLAALALERRIYPPSCYVLYEGEKQRELIIVKSGRLELRLTSTTDVVSTLVEGDFIGDYQILFGTVNQIGVYSPGFSEVLALSFDALETLMDHPSQRHIDFRAIGGNLRKSTDPGACRTLELAKLKLAKIESKVSKVTSQKSNKLKHMMDTDEVKAMGFRILPQSKIRVFWDVFAIAAIMFEAISIPIYLAVFFKSSTLKSAHPLSFLIFYAIDLAFIADMYLRLNIYTFTSFDGGRSETVFDRYLIRKHYLHSVWFQVDRVAIIPYDLLSLAVGYHTLWRLFKFVRVYQLPNYIRRFRSNLETCFDHSMTETACSGMVMFMYSILIVVWSSVGWNALRLDEDAYKAPYWALTTLTTVGYGDFTPNTSTETLYAVIVGVIGATFTAGIIANVSSFFHDVDVSEDNIEHKVHCAMRFLDNHSRPHDEVKKLQEYFDYIVREQDGINEELLLRKSIPAHLKSNLLIHLTHSMIEKCSFFSNCEAGFLRKIMTSLDQRFFGSQSMILSDSIPSDGMYFIKKGKVDLMKKMKNGDLTRIRRLKVDGYFAEECLLEHWDENPYLAIAATDSELWYLSRKVFNHVVEDFPHVRVQLTKVAMEPKVGDRRGSIQAITKAVENIKRQSSWFLHPEHILVQAWFGVVFLLILYNALILPYRFAFMENHEISWSWVTLDYITDFLLILDVIIRAQFLAFYDDNHLIIDRKKIFRKYFKSALFKWHILSVVPIEVFFIGVVICPFWKLQVWSLFRLNKLFRLVEVPTLLNGIEKTLAKTGIRVPHNLIRVAKLVMVILLSAHLANCNQYSSASETHNWANDQDLFSDSSVCPGEPIASSDAFQRYVASLYWSMATLTTVGYGDITANEDSIVEIIFATIILVIGTAIYTLVIALLEDIVSQLDVTSSLYKLRTDKVASYCELESIPDALKSKIDAYYDNLWHRQLGVSGQKVMSYFPTSYCTEMLLDMLSPLLQQTFFIKDCTPDFVAGILGCLKYELCLPEDRIFHEGEKCNSLVLLFKGEVDLMTSSGVKFKTVTNCILGEAAFFGFEPHICTAKASDSCEVFTLSMDDFATCIHEHHLSEQYAEYLEGNEDFLHKSKHTIEKMMKNLNSTKMGKMLEKEEKLSLPKGIISPDNFGRQIWESLLFGITLYFMFTIPYDCSFLSTHVGISRFLVDTIMDFAFILDIYARLNKFAIMKEGFVLFERRKFRGVYLRQDFVGDILSTLPLSFFAYLFGHRSRSYGLFRICQLLRIRHFGRYLNNFIEIVNTRTKYTISTAQLRIVQIFFIVLFLCHWFAAIFHALGYNMRNDSWLSFDGSLEKADGDRYLRSFYWALYTVTTIGYGSVPVVTNSERFFAMLTMIVGAIICDAGVTAILTSIISVRDQQSGTNNRRIQCTRRYMISNTTSEETRERVLDYYRYDDRELQNINEEDILNDFSTSLRNEVVHHFCFDSFRSSDLCSDLNDGAIITLMNRMSPYLAVPNEHLCIQGENCDFLYILKRGQITCTDSVGCRTLLPAGSIIGHVETNANLKMQGLPNRAIDIHIVGGKGFKAKFGNPFITFKFENIQRNSSIKKDKDWSERILLKTGVSNQNILEIEVSSWQSGQKHLLMGTAAILIKKDKMEDAQQVVIKDSNGKSAGILKLVISSRSLQANEKVSSLHCTVTTIGYCHLYRLRVCEVKDLLEFLELSKEENLTRRLRGAFIEHTIPKGNEKERKKLSYRRPSRPSTYHVARREASLKVEKTKRAKKVAPEIQPKARFSSLVRTKTLRESPFAEEEFESSLSENERSWDFKYQRRGTVFKEWTSS</sequence>
<evidence type="ECO:0000256" key="8">
    <source>
        <dbReference type="SAM" id="MobiDB-lite"/>
    </source>
</evidence>
<dbReference type="SUPFAM" id="SSF51206">
    <property type="entry name" value="cAMP-binding domain-like"/>
    <property type="match status" value="4"/>
</dbReference>
<dbReference type="InterPro" id="IPR018490">
    <property type="entry name" value="cNMP-bd_dom_sf"/>
</dbReference>
<keyword evidence="12" id="KW-1185">Reference proteome</keyword>
<feature type="domain" description="Cyclic nucleotide-binding" evidence="10">
    <location>
        <begin position="1865"/>
        <end position="1910"/>
    </location>
</feature>
<feature type="transmembrane region" description="Helical" evidence="9">
    <location>
        <begin position="1688"/>
        <end position="1709"/>
    </location>
</feature>
<keyword evidence="5" id="KW-0406">Ion transport</keyword>
<dbReference type="Gene3D" id="1.10.287.70">
    <property type="match status" value="4"/>
</dbReference>
<feature type="transmembrane region" description="Helical" evidence="9">
    <location>
        <begin position="735"/>
        <end position="755"/>
    </location>
</feature>
<protein>
    <recommendedName>
        <fullName evidence="10">Cyclic nucleotide-binding domain-containing protein</fullName>
    </recommendedName>
</protein>
<gene>
    <name evidence="11" type="ORF">CTEN210_08647</name>
</gene>
<keyword evidence="6 9" id="KW-0472">Membrane</keyword>
<proteinExistence type="predicted"/>
<keyword evidence="4 9" id="KW-1133">Transmembrane helix</keyword>
<feature type="transmembrane region" description="Helical" evidence="9">
    <location>
        <begin position="1087"/>
        <end position="1107"/>
    </location>
</feature>
<feature type="transmembrane region" description="Helical" evidence="9">
    <location>
        <begin position="271"/>
        <end position="291"/>
    </location>
</feature>
<dbReference type="PANTHER" id="PTHR45638">
    <property type="entry name" value="CYCLIC NUCLEOTIDE-GATED CATION CHANNEL SUBUNIT A"/>
    <property type="match status" value="1"/>
</dbReference>
<evidence type="ECO:0000256" key="7">
    <source>
        <dbReference type="ARBA" id="ARBA00023286"/>
    </source>
</evidence>
<feature type="domain" description="Cyclic nucleotide-binding" evidence="10">
    <location>
        <begin position="423"/>
        <end position="508"/>
    </location>
</feature>
<feature type="transmembrane region" description="Helical" evidence="9">
    <location>
        <begin position="586"/>
        <end position="609"/>
    </location>
</feature>
<feature type="transmembrane region" description="Helical" evidence="9">
    <location>
        <begin position="303"/>
        <end position="329"/>
    </location>
</feature>
<evidence type="ECO:0000313" key="12">
    <source>
        <dbReference type="Proteomes" id="UP001054902"/>
    </source>
</evidence>
<dbReference type="Pfam" id="PF00520">
    <property type="entry name" value="Ion_trans"/>
    <property type="match status" value="4"/>
</dbReference>
<feature type="domain" description="Cyclic nucleotide-binding" evidence="10">
    <location>
        <begin position="893"/>
        <end position="997"/>
    </location>
</feature>
<evidence type="ECO:0000313" key="11">
    <source>
        <dbReference type="EMBL" id="GFH52171.1"/>
    </source>
</evidence>
<evidence type="ECO:0000256" key="2">
    <source>
        <dbReference type="ARBA" id="ARBA00022448"/>
    </source>
</evidence>
<dbReference type="GO" id="GO:0044877">
    <property type="term" value="F:protein-containing complex binding"/>
    <property type="evidence" value="ECO:0007669"/>
    <property type="project" value="TreeGrafter"/>
</dbReference>
<evidence type="ECO:0000256" key="6">
    <source>
        <dbReference type="ARBA" id="ARBA00023136"/>
    </source>
</evidence>
<accession>A0AAD3H6L3</accession>
<dbReference type="SUPFAM" id="SSF81324">
    <property type="entry name" value="Voltage-gated potassium channels"/>
    <property type="match status" value="4"/>
</dbReference>
<keyword evidence="7" id="KW-0407">Ion channel</keyword>
<feature type="transmembrane region" description="Helical" evidence="9">
    <location>
        <begin position="78"/>
        <end position="99"/>
    </location>
</feature>
<keyword evidence="2" id="KW-0813">Transport</keyword>
<dbReference type="InterPro" id="IPR003280">
    <property type="entry name" value="2pore_dom_K_chnl"/>
</dbReference>
<dbReference type="GO" id="GO:0016020">
    <property type="term" value="C:membrane"/>
    <property type="evidence" value="ECO:0007669"/>
    <property type="project" value="UniProtKB-SubCell"/>
</dbReference>
<evidence type="ECO:0000256" key="5">
    <source>
        <dbReference type="ARBA" id="ARBA00023065"/>
    </source>
</evidence>
<evidence type="ECO:0000256" key="3">
    <source>
        <dbReference type="ARBA" id="ARBA00022692"/>
    </source>
</evidence>
<dbReference type="PROSITE" id="PS50042">
    <property type="entry name" value="CNMP_BINDING_3"/>
    <property type="match status" value="4"/>
</dbReference>
<keyword evidence="3 9" id="KW-0812">Transmembrane</keyword>
<dbReference type="EMBL" id="BLLK01000045">
    <property type="protein sequence ID" value="GFH52171.1"/>
    <property type="molecule type" value="Genomic_DNA"/>
</dbReference>
<feature type="transmembrane region" description="Helical" evidence="9">
    <location>
        <begin position="1280"/>
        <end position="1301"/>
    </location>
</feature>
<dbReference type="PRINTS" id="PR01333">
    <property type="entry name" value="2POREKCHANEL"/>
</dbReference>
<dbReference type="PANTHER" id="PTHR45638:SF11">
    <property type="entry name" value="CYCLIC NUCLEOTIDE-GATED CATION CHANNEL SUBUNIT A"/>
    <property type="match status" value="1"/>
</dbReference>
<dbReference type="Proteomes" id="UP001054902">
    <property type="component" value="Unassembled WGS sequence"/>
</dbReference>
<dbReference type="GO" id="GO:0005221">
    <property type="term" value="F:intracellularly cyclic nucleotide-activated monoatomic cation channel activity"/>
    <property type="evidence" value="ECO:0007669"/>
    <property type="project" value="InterPro"/>
</dbReference>
<comment type="subcellular location">
    <subcellularLocation>
        <location evidence="1">Membrane</location>
        <topology evidence="1">Multi-pass membrane protein</topology>
    </subcellularLocation>
</comment>
<comment type="caution">
    <text evidence="11">The sequence shown here is derived from an EMBL/GenBank/DDBJ whole genome shotgun (WGS) entry which is preliminary data.</text>
</comment>
<feature type="transmembrane region" description="Helical" evidence="9">
    <location>
        <begin position="1737"/>
        <end position="1755"/>
    </location>
</feature>
<feature type="transmembrane region" description="Helical" evidence="9">
    <location>
        <begin position="621"/>
        <end position="640"/>
    </location>
</feature>
<dbReference type="CDD" id="cd00038">
    <property type="entry name" value="CAP_ED"/>
    <property type="match status" value="3"/>
</dbReference>
<dbReference type="InterPro" id="IPR050866">
    <property type="entry name" value="CNG_cation_channel"/>
</dbReference>
<feature type="transmembrane region" description="Helical" evidence="9">
    <location>
        <begin position="789"/>
        <end position="809"/>
    </location>
</feature>
<feature type="transmembrane region" description="Helical" evidence="9">
    <location>
        <begin position="191"/>
        <end position="214"/>
    </location>
</feature>
<dbReference type="Gene3D" id="2.60.120.10">
    <property type="entry name" value="Jelly Rolls"/>
    <property type="match status" value="4"/>
</dbReference>
<dbReference type="InterPro" id="IPR005821">
    <property type="entry name" value="Ion_trans_dom"/>
</dbReference>
<evidence type="ECO:0000256" key="4">
    <source>
        <dbReference type="ARBA" id="ARBA00022989"/>
    </source>
</evidence>
<evidence type="ECO:0000259" key="10">
    <source>
        <dbReference type="PROSITE" id="PS50042"/>
    </source>
</evidence>
<dbReference type="InterPro" id="IPR014710">
    <property type="entry name" value="RmlC-like_jellyroll"/>
</dbReference>
<feature type="transmembrane region" description="Helical" evidence="9">
    <location>
        <begin position="120"/>
        <end position="138"/>
    </location>
</feature>
<feature type="transmembrane region" description="Helical" evidence="9">
    <location>
        <begin position="1618"/>
        <end position="1641"/>
    </location>
</feature>
<dbReference type="GO" id="GO:0005267">
    <property type="term" value="F:potassium channel activity"/>
    <property type="evidence" value="ECO:0007669"/>
    <property type="project" value="InterPro"/>
</dbReference>
<dbReference type="Gene3D" id="1.10.287.630">
    <property type="entry name" value="Helix hairpin bin"/>
    <property type="match status" value="3"/>
</dbReference>
<feature type="transmembrane region" description="Helical" evidence="9">
    <location>
        <begin position="1128"/>
        <end position="1153"/>
    </location>
</feature>
<feature type="domain" description="Cyclic nucleotide-binding" evidence="10">
    <location>
        <begin position="1384"/>
        <end position="1478"/>
    </location>
</feature>
<feature type="region of interest" description="Disordered" evidence="8">
    <location>
        <begin position="1"/>
        <end position="20"/>
    </location>
</feature>